<dbReference type="HAMAP" id="MF_00454">
    <property type="entry name" value="FluC"/>
    <property type="match status" value="1"/>
</dbReference>
<dbReference type="GO" id="GO:0140114">
    <property type="term" value="P:cellular detoxification of fluoride"/>
    <property type="evidence" value="ECO:0007669"/>
    <property type="project" value="UniProtKB-UniRule"/>
</dbReference>
<evidence type="ECO:0000256" key="8">
    <source>
        <dbReference type="ARBA" id="ARBA00035585"/>
    </source>
</evidence>
<comment type="catalytic activity">
    <reaction evidence="8">
        <text>fluoride(in) = fluoride(out)</text>
        <dbReference type="Rhea" id="RHEA:76159"/>
        <dbReference type="ChEBI" id="CHEBI:17051"/>
    </reaction>
    <physiologicalReaction direction="left-to-right" evidence="8">
        <dbReference type="Rhea" id="RHEA:76160"/>
    </physiologicalReaction>
</comment>
<organism evidence="11 12">
    <name type="scientific">Rothia terrae</name>
    <dbReference type="NCBI Taxonomy" id="396015"/>
    <lineage>
        <taxon>Bacteria</taxon>
        <taxon>Bacillati</taxon>
        <taxon>Actinomycetota</taxon>
        <taxon>Actinomycetes</taxon>
        <taxon>Micrococcales</taxon>
        <taxon>Micrococcaceae</taxon>
        <taxon>Rothia</taxon>
    </lineage>
</organism>
<feature type="binding site" evidence="10">
    <location>
        <position position="64"/>
    </location>
    <ligand>
        <name>Na(+)</name>
        <dbReference type="ChEBI" id="CHEBI:29101"/>
        <note>structural</note>
    </ligand>
</feature>
<keyword evidence="10" id="KW-0813">Transport</keyword>
<dbReference type="GO" id="GO:0046872">
    <property type="term" value="F:metal ion binding"/>
    <property type="evidence" value="ECO:0007669"/>
    <property type="project" value="UniProtKB-KW"/>
</dbReference>
<feature type="transmembrane region" description="Helical" evidence="10">
    <location>
        <begin position="82"/>
        <end position="106"/>
    </location>
</feature>
<evidence type="ECO:0000256" key="10">
    <source>
        <dbReference type="HAMAP-Rule" id="MF_00454"/>
    </source>
</evidence>
<evidence type="ECO:0000256" key="6">
    <source>
        <dbReference type="ARBA" id="ARBA00023303"/>
    </source>
</evidence>
<feature type="transmembrane region" description="Helical" evidence="10">
    <location>
        <begin position="50"/>
        <end position="76"/>
    </location>
</feature>
<keyword evidence="4 10" id="KW-1133">Transmembrane helix</keyword>
<dbReference type="PANTHER" id="PTHR28259:SF1">
    <property type="entry name" value="FLUORIDE EXPORT PROTEIN 1-RELATED"/>
    <property type="match status" value="1"/>
</dbReference>
<comment type="subcellular location">
    <subcellularLocation>
        <location evidence="1 10">Cell membrane</location>
        <topology evidence="1 10">Multi-pass membrane protein</topology>
    </subcellularLocation>
</comment>
<comment type="similarity">
    <text evidence="7 10">Belongs to the fluoride channel Fluc/FEX (TC 1.A.43) family.</text>
</comment>
<comment type="function">
    <text evidence="9 10">Fluoride-specific ion channel. Important for reducing fluoride concentration in the cell, thus reducing its toxicity.</text>
</comment>
<name>A0A7H2BGH3_9MICC</name>
<evidence type="ECO:0000256" key="2">
    <source>
        <dbReference type="ARBA" id="ARBA00022475"/>
    </source>
</evidence>
<evidence type="ECO:0000256" key="4">
    <source>
        <dbReference type="ARBA" id="ARBA00022989"/>
    </source>
</evidence>
<keyword evidence="10" id="KW-0915">Sodium</keyword>
<evidence type="ECO:0000256" key="1">
    <source>
        <dbReference type="ARBA" id="ARBA00004651"/>
    </source>
</evidence>
<reference evidence="11 12" key="1">
    <citation type="submission" date="2020-09" db="EMBL/GenBank/DDBJ databases">
        <title>Investigation of environmental microbes.</title>
        <authorList>
            <person name="Ou Y."/>
            <person name="Kang Q."/>
        </authorList>
    </citation>
    <scope>NUCLEOTIDE SEQUENCE [LARGE SCALE GENOMIC DNA]</scope>
    <source>
        <strain evidence="11 12">KJZ-14</strain>
    </source>
</reference>
<dbReference type="KEGG" id="rter:IDM49_00400"/>
<keyword evidence="5 10" id="KW-0472">Membrane</keyword>
<dbReference type="PANTHER" id="PTHR28259">
    <property type="entry name" value="FLUORIDE EXPORT PROTEIN 1-RELATED"/>
    <property type="match status" value="1"/>
</dbReference>
<dbReference type="PROSITE" id="PS51257">
    <property type="entry name" value="PROKAR_LIPOPROTEIN"/>
    <property type="match status" value="1"/>
</dbReference>
<keyword evidence="3 10" id="KW-0812">Transmembrane</keyword>
<evidence type="ECO:0000256" key="7">
    <source>
        <dbReference type="ARBA" id="ARBA00035120"/>
    </source>
</evidence>
<comment type="activity regulation">
    <text evidence="10">Na(+) is not transported, but it plays an essential structural role and its presence is essential for fluoride channel function.</text>
</comment>
<keyword evidence="6 10" id="KW-0407">Ion channel</keyword>
<dbReference type="InterPro" id="IPR003691">
    <property type="entry name" value="FluC"/>
</dbReference>
<keyword evidence="12" id="KW-1185">Reference proteome</keyword>
<feature type="binding site" evidence="10">
    <location>
        <position position="61"/>
    </location>
    <ligand>
        <name>Na(+)</name>
        <dbReference type="ChEBI" id="CHEBI:29101"/>
        <note>structural</note>
    </ligand>
</feature>
<keyword evidence="10" id="KW-0479">Metal-binding</keyword>
<evidence type="ECO:0000256" key="3">
    <source>
        <dbReference type="ARBA" id="ARBA00022692"/>
    </source>
</evidence>
<dbReference type="Proteomes" id="UP000516404">
    <property type="component" value="Chromosome"/>
</dbReference>
<feature type="transmembrane region" description="Helical" evidence="10">
    <location>
        <begin position="12"/>
        <end position="38"/>
    </location>
</feature>
<dbReference type="GO" id="GO:0062054">
    <property type="term" value="F:fluoride channel activity"/>
    <property type="evidence" value="ECO:0007669"/>
    <property type="project" value="UniProtKB-UniRule"/>
</dbReference>
<evidence type="ECO:0000313" key="11">
    <source>
        <dbReference type="EMBL" id="QNV38769.1"/>
    </source>
</evidence>
<keyword evidence="10" id="KW-0406">Ion transport</keyword>
<evidence type="ECO:0000313" key="12">
    <source>
        <dbReference type="Proteomes" id="UP000516404"/>
    </source>
</evidence>
<dbReference type="Pfam" id="PF02537">
    <property type="entry name" value="CRCB"/>
    <property type="match status" value="1"/>
</dbReference>
<accession>A0A7H2BGH3</accession>
<dbReference type="AlphaFoldDB" id="A0A7H2BGH3"/>
<evidence type="ECO:0000256" key="9">
    <source>
        <dbReference type="ARBA" id="ARBA00049940"/>
    </source>
</evidence>
<keyword evidence="2 10" id="KW-1003">Cell membrane</keyword>
<evidence type="ECO:0000256" key="5">
    <source>
        <dbReference type="ARBA" id="ARBA00023136"/>
    </source>
</evidence>
<gene>
    <name evidence="10" type="primary">fluC</name>
    <name evidence="10" type="synonym">crcB</name>
    <name evidence="11" type="ORF">IDM49_00400</name>
</gene>
<dbReference type="GO" id="GO:0005886">
    <property type="term" value="C:plasma membrane"/>
    <property type="evidence" value="ECO:0007669"/>
    <property type="project" value="UniProtKB-SubCell"/>
</dbReference>
<dbReference type="EMBL" id="CP061539">
    <property type="protein sequence ID" value="QNV38769.1"/>
    <property type="molecule type" value="Genomic_DNA"/>
</dbReference>
<sequence length="127" mass="13293">MRAVLTEIFPQTFLHLPVAVLCINVLGAFLLGCLLRFLAVSGQDAGWRKATRLGVGTGVMGGFTTYSSFAVGAVSIATSGSVAAAFMYVSASIILGFLACFLGQIIGEKLGFTSKNSRNGIKIRGVR</sequence>
<proteinExistence type="inferred from homology"/>
<protein>
    <recommendedName>
        <fullName evidence="10">Fluoride-specific ion channel FluC</fullName>
    </recommendedName>
</protein>